<dbReference type="EMBL" id="RVIJ01000006">
    <property type="protein sequence ID" value="MLW00473.1"/>
    <property type="molecule type" value="Genomic_DNA"/>
</dbReference>
<accession>A0A3R0XRQ1</accession>
<sequence length="59" mass="7260">MIVYSPWLWLYCFRNLNIMNCDDVAQGTLRLRWHSICLCQRLYVFRILTLSLFLILYAW</sequence>
<name>A0A3R0XRQ1_SALER</name>
<evidence type="ECO:0000313" key="1">
    <source>
        <dbReference type="EMBL" id="EAA8666754.1"/>
    </source>
</evidence>
<reference evidence="2" key="2">
    <citation type="submission" date="2018-10" db="EMBL/GenBank/DDBJ databases">
        <authorList>
            <consortium name="PulseNet: The National Subtyping Network for Foodborne Disease Surveillance"/>
            <person name="Tarr C.L."/>
            <person name="Trees E."/>
            <person name="Katz L.S."/>
            <person name="Carleton-Romer H.A."/>
            <person name="Stroika S."/>
            <person name="Kucerova Z."/>
            <person name="Roache K.F."/>
            <person name="Sabol A.L."/>
            <person name="Besser J."/>
            <person name="Gerner-Smidt P."/>
        </authorList>
    </citation>
    <scope>NUCLEOTIDE SEQUENCE [LARGE SCALE GENOMIC DNA]</scope>
    <source>
        <strain evidence="2">PNUSAS038541</strain>
    </source>
</reference>
<organism evidence="2">
    <name type="scientific">Salmonella enterica</name>
    <name type="common">Salmonella choleraesuis</name>
    <dbReference type="NCBI Taxonomy" id="28901"/>
    <lineage>
        <taxon>Bacteria</taxon>
        <taxon>Pseudomonadati</taxon>
        <taxon>Pseudomonadota</taxon>
        <taxon>Gammaproteobacteria</taxon>
        <taxon>Enterobacterales</taxon>
        <taxon>Enterobacteriaceae</taxon>
        <taxon>Salmonella</taxon>
    </lineage>
</organism>
<proteinExistence type="predicted"/>
<dbReference type="Proteomes" id="UP000885392">
    <property type="component" value="Unassembled WGS sequence"/>
</dbReference>
<dbReference type="AlphaFoldDB" id="A0A3R0XRQ1"/>
<evidence type="ECO:0000313" key="2">
    <source>
        <dbReference type="EMBL" id="MLW00473.1"/>
    </source>
</evidence>
<protein>
    <submittedName>
        <fullName evidence="2">Uncharacterized protein</fullName>
    </submittedName>
</protein>
<reference evidence="1" key="1">
    <citation type="submission" date="2018-08" db="EMBL/GenBank/DDBJ databases">
        <authorList>
            <consortium name="GenomeTrakr network: Whole genome sequencing for foodborne pathogen traceback"/>
        </authorList>
    </citation>
    <scope>NUCLEOTIDE SEQUENCE [LARGE SCALE GENOMIC DNA]</scope>
    <source>
        <strain evidence="1">FLUFL-367</strain>
    </source>
</reference>
<comment type="caution">
    <text evidence="2">The sequence shown here is derived from an EMBL/GenBank/DDBJ whole genome shotgun (WGS) entry which is preliminary data.</text>
</comment>
<gene>
    <name evidence="2" type="ORF">EAK82_09375</name>
    <name evidence="1" type="ORF">NL99_17515</name>
</gene>
<dbReference type="EMBL" id="AAACVH010000030">
    <property type="protein sequence ID" value="EAA8666754.1"/>
    <property type="molecule type" value="Genomic_DNA"/>
</dbReference>
<dbReference type="Proteomes" id="UP000839834">
    <property type="component" value="Unassembled WGS sequence"/>
</dbReference>